<feature type="transmembrane region" description="Helical" evidence="8">
    <location>
        <begin position="368"/>
        <end position="387"/>
    </location>
</feature>
<dbReference type="STRING" id="1798680.A3J66_00895"/>
<dbReference type="InterPro" id="IPR004680">
    <property type="entry name" value="Cit_transptr-like_dom"/>
</dbReference>
<proteinExistence type="inferred from homology"/>
<evidence type="ECO:0000256" key="8">
    <source>
        <dbReference type="SAM" id="Phobius"/>
    </source>
</evidence>
<feature type="transmembrane region" description="Helical" evidence="8">
    <location>
        <begin position="27"/>
        <end position="44"/>
    </location>
</feature>
<feature type="transmembrane region" description="Helical" evidence="8">
    <location>
        <begin position="223"/>
        <end position="242"/>
    </location>
</feature>
<dbReference type="GO" id="GO:0005886">
    <property type="term" value="C:plasma membrane"/>
    <property type="evidence" value="ECO:0007669"/>
    <property type="project" value="UniProtKB-SubCell"/>
</dbReference>
<evidence type="ECO:0000256" key="6">
    <source>
        <dbReference type="ARBA" id="ARBA00022989"/>
    </source>
</evidence>
<evidence type="ECO:0000256" key="5">
    <source>
        <dbReference type="ARBA" id="ARBA00022692"/>
    </source>
</evidence>
<dbReference type="PANTHER" id="PTHR43568:SF1">
    <property type="entry name" value="P PROTEIN"/>
    <property type="match status" value="1"/>
</dbReference>
<feature type="transmembrane region" description="Helical" evidence="8">
    <location>
        <begin position="56"/>
        <end position="80"/>
    </location>
</feature>
<feature type="transmembrane region" description="Helical" evidence="8">
    <location>
        <begin position="173"/>
        <end position="193"/>
    </location>
</feature>
<organism evidence="10 11">
    <name type="scientific">Candidatus Magasanikbacteria bacterium RIFCSPHIGHO2_02_FULL_47_14</name>
    <dbReference type="NCBI Taxonomy" id="1798680"/>
    <lineage>
        <taxon>Bacteria</taxon>
        <taxon>Candidatus Magasanikiibacteriota</taxon>
    </lineage>
</organism>
<feature type="transmembrane region" description="Helical" evidence="8">
    <location>
        <begin position="399"/>
        <end position="420"/>
    </location>
</feature>
<evidence type="ECO:0000259" key="9">
    <source>
        <dbReference type="Pfam" id="PF03600"/>
    </source>
</evidence>
<dbReference type="GO" id="GO:0015105">
    <property type="term" value="F:arsenite transmembrane transporter activity"/>
    <property type="evidence" value="ECO:0007669"/>
    <property type="project" value="InterPro"/>
</dbReference>
<name>A0A1F6M8R4_9BACT</name>
<dbReference type="PRINTS" id="PR00758">
    <property type="entry name" value="ARSENICPUMP"/>
</dbReference>
<evidence type="ECO:0000256" key="7">
    <source>
        <dbReference type="ARBA" id="ARBA00023136"/>
    </source>
</evidence>
<comment type="similarity">
    <text evidence="2">Belongs to the CitM (TC 2.A.11) transporter family.</text>
</comment>
<evidence type="ECO:0000256" key="4">
    <source>
        <dbReference type="ARBA" id="ARBA00022475"/>
    </source>
</evidence>
<gene>
    <name evidence="10" type="ORF">A3J66_00895</name>
</gene>
<feature type="transmembrane region" description="Helical" evidence="8">
    <location>
        <begin position="92"/>
        <end position="124"/>
    </location>
</feature>
<protein>
    <recommendedName>
        <fullName evidence="9">Citrate transporter-like domain-containing protein</fullName>
    </recommendedName>
</protein>
<keyword evidence="7 8" id="KW-0472">Membrane</keyword>
<keyword evidence="6 8" id="KW-1133">Transmembrane helix</keyword>
<dbReference type="EMBL" id="MFQB01000021">
    <property type="protein sequence ID" value="OGH67913.1"/>
    <property type="molecule type" value="Genomic_DNA"/>
</dbReference>
<feature type="transmembrane region" description="Helical" evidence="8">
    <location>
        <begin position="136"/>
        <end position="153"/>
    </location>
</feature>
<keyword evidence="3" id="KW-0813">Transport</keyword>
<dbReference type="AlphaFoldDB" id="A0A1F6M8R4"/>
<dbReference type="InterPro" id="IPR000802">
    <property type="entry name" value="Arsenical_pump_ArsB"/>
</dbReference>
<reference evidence="10 11" key="1">
    <citation type="journal article" date="2016" name="Nat. Commun.">
        <title>Thousands of microbial genomes shed light on interconnected biogeochemical processes in an aquifer system.</title>
        <authorList>
            <person name="Anantharaman K."/>
            <person name="Brown C.T."/>
            <person name="Hug L.A."/>
            <person name="Sharon I."/>
            <person name="Castelle C.J."/>
            <person name="Probst A.J."/>
            <person name="Thomas B.C."/>
            <person name="Singh A."/>
            <person name="Wilkins M.J."/>
            <person name="Karaoz U."/>
            <person name="Brodie E.L."/>
            <person name="Williams K.H."/>
            <person name="Hubbard S.S."/>
            <person name="Banfield J.F."/>
        </authorList>
    </citation>
    <scope>NUCLEOTIDE SEQUENCE [LARGE SCALE GENOMIC DNA]</scope>
</reference>
<evidence type="ECO:0000313" key="11">
    <source>
        <dbReference type="Proteomes" id="UP000176282"/>
    </source>
</evidence>
<accession>A0A1F6M8R4</accession>
<dbReference type="PANTHER" id="PTHR43568">
    <property type="entry name" value="P PROTEIN"/>
    <property type="match status" value="1"/>
</dbReference>
<feature type="transmembrane region" description="Helical" evidence="8">
    <location>
        <begin position="276"/>
        <end position="301"/>
    </location>
</feature>
<dbReference type="InterPro" id="IPR051475">
    <property type="entry name" value="Diverse_Ion_Transporter"/>
</dbReference>
<feature type="transmembrane region" description="Helical" evidence="8">
    <location>
        <begin position="313"/>
        <end position="331"/>
    </location>
</feature>
<dbReference type="Proteomes" id="UP000176282">
    <property type="component" value="Unassembled WGS sequence"/>
</dbReference>
<comment type="caution">
    <text evidence="10">The sequence shown here is derived from an EMBL/GenBank/DDBJ whole genome shotgun (WGS) entry which is preliminary data.</text>
</comment>
<evidence type="ECO:0000256" key="1">
    <source>
        <dbReference type="ARBA" id="ARBA00004651"/>
    </source>
</evidence>
<evidence type="ECO:0000256" key="2">
    <source>
        <dbReference type="ARBA" id="ARBA00009843"/>
    </source>
</evidence>
<evidence type="ECO:0000256" key="3">
    <source>
        <dbReference type="ARBA" id="ARBA00022448"/>
    </source>
</evidence>
<comment type="subcellular location">
    <subcellularLocation>
        <location evidence="1">Cell membrane</location>
        <topology evidence="1">Multi-pass membrane protein</topology>
    </subcellularLocation>
</comment>
<dbReference type="CDD" id="cd01116">
    <property type="entry name" value="P_permease"/>
    <property type="match status" value="1"/>
</dbReference>
<keyword evidence="5 8" id="KW-0812">Transmembrane</keyword>
<dbReference type="Pfam" id="PF03600">
    <property type="entry name" value="CitMHS"/>
    <property type="match status" value="1"/>
</dbReference>
<feature type="domain" description="Citrate transporter-like" evidence="9">
    <location>
        <begin position="16"/>
        <end position="365"/>
    </location>
</feature>
<sequence>MSITFFVAIAIFLITYGLIISEKVHRTIIALFGACLMIILGILNQEQALEGVDFNTLGLLIGIMIIVTIARQSGMFQYVAIWAAKVGKGKPVAVFLLLGVIIALFSAFLDNVTTVLLMVPVTLVVTHNLSINPKPFLIGAILLSNIGGAATLIGDPPNILIGSAAELTFNDFLVHMGPISVLISVVTLGLLYIKYRKVLVTTPEASASVMKFNPKDAISDKGLLIKSLVVLGLVIIGFFTHATTHLEGATIALAGAALLLLLTVTDPEDHLKEVEWTTIFFFVGLFILVAGLEQVGAIRLMAEKLIDMTQGNMIATAITILWGSAILSSVIDNIPFVATMIPLIYDVGSLTGLPLQPLWWALTLGADIGGNLTIVGASANVVVSGMATREGHRIGFWEYMKAAVWVTVVGLVLSTGYLYFRYLIPFS</sequence>
<keyword evidence="4" id="KW-1003">Cell membrane</keyword>
<evidence type="ECO:0000313" key="10">
    <source>
        <dbReference type="EMBL" id="OGH67913.1"/>
    </source>
</evidence>